<feature type="compositionally biased region" description="Polar residues" evidence="2">
    <location>
        <begin position="135"/>
        <end position="156"/>
    </location>
</feature>
<dbReference type="InterPro" id="IPR050328">
    <property type="entry name" value="Dev_Immune_Receptor"/>
</dbReference>
<feature type="domain" description="Mub B2-like" evidence="3">
    <location>
        <begin position="1019"/>
        <end position="1137"/>
    </location>
</feature>
<name>A0ABW1SML4_9LACO</name>
<feature type="domain" description="Mub B2-like" evidence="3">
    <location>
        <begin position="1144"/>
        <end position="1258"/>
    </location>
</feature>
<feature type="region of interest" description="Disordered" evidence="2">
    <location>
        <begin position="50"/>
        <end position="90"/>
    </location>
</feature>
<gene>
    <name evidence="4" type="ORF">ACFP1L_13600</name>
</gene>
<feature type="region of interest" description="Disordered" evidence="2">
    <location>
        <begin position="110"/>
        <end position="156"/>
    </location>
</feature>
<dbReference type="Pfam" id="PF03382">
    <property type="entry name" value="DUF285"/>
    <property type="match status" value="3"/>
</dbReference>
<dbReference type="InterPro" id="IPR005046">
    <property type="entry name" value="DUF285"/>
</dbReference>
<dbReference type="PANTHER" id="PTHR24373:SF275">
    <property type="entry name" value="TIR DOMAIN-CONTAINING PROTEIN"/>
    <property type="match status" value="1"/>
</dbReference>
<organism evidence="4 5">
    <name type="scientific">Lactiplantibacillus nangangensis</name>
    <dbReference type="NCBI Taxonomy" id="2559917"/>
    <lineage>
        <taxon>Bacteria</taxon>
        <taxon>Bacillati</taxon>
        <taxon>Bacillota</taxon>
        <taxon>Bacilli</taxon>
        <taxon>Lactobacillales</taxon>
        <taxon>Lactobacillaceae</taxon>
        <taxon>Lactiplantibacillus</taxon>
    </lineage>
</organism>
<dbReference type="Gene3D" id="3.80.10.10">
    <property type="entry name" value="Ribonuclease Inhibitor"/>
    <property type="match status" value="2"/>
</dbReference>
<proteinExistence type="predicted"/>
<feature type="compositionally biased region" description="Low complexity" evidence="2">
    <location>
        <begin position="171"/>
        <end position="186"/>
    </location>
</feature>
<dbReference type="Gene3D" id="2.60.40.4300">
    <property type="match status" value="7"/>
</dbReference>
<dbReference type="Proteomes" id="UP001596171">
    <property type="component" value="Unassembled WGS sequence"/>
</dbReference>
<evidence type="ECO:0000313" key="5">
    <source>
        <dbReference type="Proteomes" id="UP001596171"/>
    </source>
</evidence>
<dbReference type="InterPro" id="IPR032675">
    <property type="entry name" value="LRR_dom_sf"/>
</dbReference>
<dbReference type="Pfam" id="PF19258">
    <property type="entry name" value="KxYKxGKxW_sig"/>
    <property type="match status" value="1"/>
</dbReference>
<keyword evidence="1" id="KW-0732">Signal</keyword>
<dbReference type="PANTHER" id="PTHR24373">
    <property type="entry name" value="SLIT RELATED LEUCINE-RICH REPEAT NEURONAL PROTEIN"/>
    <property type="match status" value="1"/>
</dbReference>
<feature type="domain" description="Mub B2-like" evidence="3">
    <location>
        <begin position="1505"/>
        <end position="1608"/>
    </location>
</feature>
<dbReference type="InterPro" id="IPR041495">
    <property type="entry name" value="Mub_B2"/>
</dbReference>
<dbReference type="NCBIfam" id="TIGR02167">
    <property type="entry name" value="Liste_lipo_26"/>
    <property type="match status" value="10"/>
</dbReference>
<feature type="domain" description="Mub B2-like" evidence="3">
    <location>
        <begin position="1382"/>
        <end position="1500"/>
    </location>
</feature>
<dbReference type="RefSeq" id="WP_171002312.1">
    <property type="nucleotide sequence ID" value="NZ_BJDI01000005.1"/>
</dbReference>
<feature type="domain" description="Mub B2-like" evidence="3">
    <location>
        <begin position="1261"/>
        <end position="1360"/>
    </location>
</feature>
<comment type="caution">
    <text evidence="4">The sequence shown here is derived from an EMBL/GenBank/DDBJ whole genome shotgun (WGS) entry which is preliminary data.</text>
</comment>
<evidence type="ECO:0000313" key="4">
    <source>
        <dbReference type="EMBL" id="MFC6202902.1"/>
    </source>
</evidence>
<feature type="compositionally biased region" description="Basic and acidic residues" evidence="2">
    <location>
        <begin position="124"/>
        <end position="134"/>
    </location>
</feature>
<sequence>MRTNRDAKLHYKMYKHGKLWLLAGITLLAVQGQQLLAQADTEAKPVAKAPIVEDMPLPKPEKQVVIQPKKTSSSSNVTRASSNASPSVSQSSSALSAASSSVSTSAASSSISATSQPASSHDQFLAKKDSRSSEVQKSTSKSAISETAVTKVKQSSAVTSVEIDHNQYNTAIGGKTTKKPIITPAKQPETTGRQATDQSKSSDAAQVAIAPVTVGSVDNVGATAPNVAVSSQAPAGVSLKPVIKPKDSPTPAELQRSNELTPQAMVRDIAPKSTGTLGDVSWNFDEGTGALSVGGGNLPYSTSAIPIDLTAVKTMAITDKLKLASAPGEIFKDMPNVTSISGLENLDTSAVTDMSFMFANDPSLKSLDLSGFDTHNVTGLFGTFVNDAALESLIVTGPNWDTSKVTTMYNTFYKLKSLKELDLSGWQTQNVTSFTMMFKGDSSLTQLNVASFNTESATDLSGMFDGVSAVQSLDVSGFRTDKVTNMQYLFNDVQQVQQLDLSKWDTSQVATMFGMFLNMANLSDLDLSDSFNTQNVTNMGAMFAGDKSLKALDLSHFDTTKVTTMDNLLTGTSSLTAIDVSHFDTSHTNSMASMFASMSNLTSLDLSHFDTSQVTSMTNMFSGMANLTTLDLSRFDTSRVTDMSSMFNSMDKLQSLDLSHFDTSNVTNMAFMISADAALTALDLSSFSTKAETTQVNLLLNLPKLRVLVLGKGMTNLTDTSLSDPVTRGHWQNVGTGTIADPTGQYDYDSVGLVANFDGPTMGDTYVWILRLTPQTEKRVYQRTIAYQDAENHADLVTPIIQTVAYQRVALIDQYTGDLLGYDTTGDGQVDTTDADAAWFLNGTSATLAAVTSPDFTINGYQGPSQAKVAAKVLSAADITDGTVEPIVITYAHATAPILNYRAIQRTINFVDAETQADIQDGPISQIVQQAQTAIIDQVTGQVLGYDTTGDGQIDTQDANAAWVVIGDNTLAAVTSPDYRHLGYLSPSQAGVAAIVIDGTYTGVLTIPVVITYAHATKAQVSQRTLQRTINYLDAESGEGLQPAINQEVSYAQTALVDQVTGNVLGYDTTGDGQVDTADGDSAWVVSPAGDILAAVVSPDFGKLGYQAPVPAMVAEKTIDAQAAAGDDILVTVHYAHRTRSDCQVKTVTRTIHYLDAESKAALKSPVVQTVSHQRQAIIDLVTGQLLGYDLTGDGVADTTDGDSAWTPVSTTVLPTVASPDFSAQGYLPASQLVVPSQTITSDYAGEPNLILTVTYAHDTRTAAEQRQIKRTITYVDRQTHGTVAPAVAQSVAQTRTSVFDTVTGQLLGYDLTGDGMVDTQDATHAWLVAGSESLAAVTSPDLTSHGYTTASIAQVASQVIGSDYAGALLIPVEVHYGHATKTAQQTRHLQRTVHYLDAETSAVLVQPNVQTVSYHLTEVVDAVNGQVLGYDTTGDGQVDSQDAATAWRVAGSDTFTAVTSPDLQQLGYRAPSVAKVTAQAVSAADAAGQDIVLNVTYAHQLGTTTNVKTVVRTIRYLAKDSHQVLAAPVVQRVSYLRTGIVDQVTQALLGYDTTGDGKVDTTDAAKAWVVGGQGNQTLAAVTSPNLTKLGYERPSLAVVAAKFISADYAGNFDLEVPVYYQLAATVPSEPDTETPDVVDPEEPDVINPDQPNVGQPDLPGINLITENQQRPGNLKPVSVPAALPQTSEQPSLLSTVAGFLLLGLLGFEAVQTKRKQQH</sequence>
<dbReference type="SUPFAM" id="SSF52058">
    <property type="entry name" value="L domain-like"/>
    <property type="match status" value="1"/>
</dbReference>
<feature type="region of interest" description="Disordered" evidence="2">
    <location>
        <begin position="171"/>
        <end position="204"/>
    </location>
</feature>
<dbReference type="InterPro" id="IPR011889">
    <property type="entry name" value="Liste_lipo_26"/>
</dbReference>
<feature type="compositionally biased region" description="Polar residues" evidence="2">
    <location>
        <begin position="188"/>
        <end position="204"/>
    </location>
</feature>
<dbReference type="NCBIfam" id="TIGR03715">
    <property type="entry name" value="KxYKxGKxW"/>
    <property type="match status" value="1"/>
</dbReference>
<evidence type="ECO:0000259" key="3">
    <source>
        <dbReference type="Pfam" id="PF17966"/>
    </source>
</evidence>
<accession>A0ABW1SML4</accession>
<dbReference type="EMBL" id="JBHSSE010000028">
    <property type="protein sequence ID" value="MFC6202902.1"/>
    <property type="molecule type" value="Genomic_DNA"/>
</dbReference>
<protein>
    <submittedName>
        <fullName evidence="4">BspA family leucine-rich repeat surface protein</fullName>
    </submittedName>
</protein>
<feature type="domain" description="Mub B2-like" evidence="3">
    <location>
        <begin position="774"/>
        <end position="877"/>
    </location>
</feature>
<dbReference type="InterPro" id="IPR022263">
    <property type="entry name" value="KxYKxGKxW"/>
</dbReference>
<keyword evidence="5" id="KW-1185">Reference proteome</keyword>
<evidence type="ECO:0000256" key="1">
    <source>
        <dbReference type="ARBA" id="ARBA00022729"/>
    </source>
</evidence>
<dbReference type="Pfam" id="PF17966">
    <property type="entry name" value="Muc_B2"/>
    <property type="match status" value="6"/>
</dbReference>
<reference evidence="5" key="1">
    <citation type="journal article" date="2019" name="Int. J. Syst. Evol. Microbiol.">
        <title>The Global Catalogue of Microorganisms (GCM) 10K type strain sequencing project: providing services to taxonomists for standard genome sequencing and annotation.</title>
        <authorList>
            <consortium name="The Broad Institute Genomics Platform"/>
            <consortium name="The Broad Institute Genome Sequencing Center for Infectious Disease"/>
            <person name="Wu L."/>
            <person name="Ma J."/>
        </authorList>
    </citation>
    <scope>NUCLEOTIDE SEQUENCE [LARGE SCALE GENOMIC DNA]</scope>
    <source>
        <strain evidence="5">CCM 8930</strain>
    </source>
</reference>
<evidence type="ECO:0000256" key="2">
    <source>
        <dbReference type="SAM" id="MobiDB-lite"/>
    </source>
</evidence>
<feature type="compositionally biased region" description="Low complexity" evidence="2">
    <location>
        <begin position="71"/>
        <end position="90"/>
    </location>
</feature>
<feature type="compositionally biased region" description="Low complexity" evidence="2">
    <location>
        <begin position="110"/>
        <end position="120"/>
    </location>
</feature>